<organism evidence="1">
    <name type="scientific">Marseillevirus LCMAC101</name>
    <dbReference type="NCBI Taxonomy" id="2506602"/>
    <lineage>
        <taxon>Viruses</taxon>
        <taxon>Varidnaviria</taxon>
        <taxon>Bamfordvirae</taxon>
        <taxon>Nucleocytoviricota</taxon>
        <taxon>Megaviricetes</taxon>
        <taxon>Pimascovirales</taxon>
        <taxon>Pimascovirales incertae sedis</taxon>
        <taxon>Marseilleviridae</taxon>
    </lineage>
</organism>
<proteinExistence type="predicted"/>
<accession>A0A481YSL6</accession>
<reference evidence="1" key="1">
    <citation type="journal article" date="2019" name="MBio">
        <title>Virus Genomes from Deep Sea Sediments Expand the Ocean Megavirome and Support Independent Origins of Viral Gigantism.</title>
        <authorList>
            <person name="Backstrom D."/>
            <person name="Yutin N."/>
            <person name="Jorgensen S.L."/>
            <person name="Dharamshi J."/>
            <person name="Homa F."/>
            <person name="Zaremba-Niedwiedzka K."/>
            <person name="Spang A."/>
            <person name="Wolf Y.I."/>
            <person name="Koonin E.V."/>
            <person name="Ettema T.J."/>
        </authorList>
    </citation>
    <scope>NUCLEOTIDE SEQUENCE</scope>
</reference>
<sequence length="183" mass="21562">MRERYEKPLVSQIENTYHPENKTLSKSHMQIIGNNFLDKFTIPKGYEESTAEDFVNVLILLAEHNLLLEMDEYRTIRKINQRIDRFMSDGQKLIFCFWPIGTKKLTNNVFLLKGKIVTYKTPFNNQTRMDVGDSIEHVNTADNIELKWDLFDMYPTVPIGDNNVLQIRPVVYMSYQLYLANVF</sequence>
<dbReference type="EMBL" id="MK500327">
    <property type="protein sequence ID" value="QBK85476.1"/>
    <property type="molecule type" value="Genomic_DNA"/>
</dbReference>
<evidence type="ECO:0000313" key="1">
    <source>
        <dbReference type="EMBL" id="QBK85476.1"/>
    </source>
</evidence>
<protein>
    <submittedName>
        <fullName evidence="1">Uncharacterized protein</fullName>
    </submittedName>
</protein>
<name>A0A481YSL6_9VIRU</name>
<gene>
    <name evidence="1" type="ORF">LCMAC101_00630</name>
</gene>